<accession>A0ABS5TNU9</accession>
<evidence type="ECO:0000313" key="1">
    <source>
        <dbReference type="EMBL" id="MBT0771733.1"/>
    </source>
</evidence>
<dbReference type="EMBL" id="JAHBAY010000010">
    <property type="protein sequence ID" value="MBT0771733.1"/>
    <property type="molecule type" value="Genomic_DNA"/>
</dbReference>
<dbReference type="Proteomes" id="UP001197247">
    <property type="component" value="Unassembled WGS sequence"/>
</dbReference>
<dbReference type="RefSeq" id="WP_214158104.1">
    <property type="nucleotide sequence ID" value="NZ_JAHBAY010000010.1"/>
</dbReference>
<reference evidence="1 2" key="1">
    <citation type="submission" date="2021-05" db="EMBL/GenBank/DDBJ databases">
        <title>Kineosporia and Streptomyces sp. nov. two new marine actinobacteria isolated from Coral.</title>
        <authorList>
            <person name="Buangrab K."/>
            <person name="Sutthacheep M."/>
            <person name="Yeemin T."/>
            <person name="Harunari E."/>
            <person name="Igarashi Y."/>
            <person name="Kanchanasin P."/>
            <person name="Tanasupawat S."/>
            <person name="Phongsopitanun W."/>
        </authorList>
    </citation>
    <scope>NUCLEOTIDE SEQUENCE [LARGE SCALE GENOMIC DNA]</scope>
    <source>
        <strain evidence="1 2">J2-2</strain>
    </source>
</reference>
<comment type="caution">
    <text evidence="1">The sequence shown here is derived from an EMBL/GenBank/DDBJ whole genome shotgun (WGS) entry which is preliminary data.</text>
</comment>
<evidence type="ECO:0000313" key="2">
    <source>
        <dbReference type="Proteomes" id="UP001197247"/>
    </source>
</evidence>
<proteinExistence type="predicted"/>
<sequence length="78" mass="8744">MTARIWRAGDVPLAPGTRVRALVVYYVPDAEGREGLILSGSRNSWLVDFGEEIANKFGDRRHQWTVTELEVIDDGGEQ</sequence>
<name>A0ABS5TNU9_9ACTN</name>
<protein>
    <submittedName>
        <fullName evidence="1">Uncharacterized protein</fullName>
    </submittedName>
</protein>
<keyword evidence="2" id="KW-1185">Reference proteome</keyword>
<gene>
    <name evidence="1" type="ORF">KIH74_22525</name>
</gene>
<organism evidence="1 2">
    <name type="scientific">Kineosporia corallincola</name>
    <dbReference type="NCBI Taxonomy" id="2835133"/>
    <lineage>
        <taxon>Bacteria</taxon>
        <taxon>Bacillati</taxon>
        <taxon>Actinomycetota</taxon>
        <taxon>Actinomycetes</taxon>
        <taxon>Kineosporiales</taxon>
        <taxon>Kineosporiaceae</taxon>
        <taxon>Kineosporia</taxon>
    </lineage>
</organism>